<accession>A0A653B9G2</accession>
<organism evidence="1">
    <name type="scientific">Ectopseudomonas oleovorans</name>
    <name type="common">Pseudomonas oleovorans</name>
    <dbReference type="NCBI Taxonomy" id="301"/>
    <lineage>
        <taxon>Bacteria</taxon>
        <taxon>Pseudomonadati</taxon>
        <taxon>Pseudomonadota</taxon>
        <taxon>Gammaproteobacteria</taxon>
        <taxon>Pseudomonadales</taxon>
        <taxon>Pseudomonadaceae</taxon>
        <taxon>Ectopseudomonas</taxon>
    </lineage>
</organism>
<dbReference type="AlphaFoldDB" id="A0A653B9G2"/>
<gene>
    <name evidence="1" type="ORF">POT9AD_4308</name>
</gene>
<proteinExistence type="predicted"/>
<name>A0A653B9G2_ECTOL</name>
<evidence type="ECO:0000313" key="1">
    <source>
        <dbReference type="EMBL" id="VDN65283.1"/>
    </source>
</evidence>
<protein>
    <submittedName>
        <fullName evidence="1">Uncharacterized protein</fullName>
    </submittedName>
</protein>
<dbReference type="EMBL" id="LR130779">
    <property type="protein sequence ID" value="VDN65283.1"/>
    <property type="molecule type" value="Genomic_DNA"/>
</dbReference>
<reference evidence="1" key="1">
    <citation type="submission" date="2018-11" db="EMBL/GenBank/DDBJ databases">
        <authorList>
            <consortium name="Genoscope - CEA"/>
            <person name="William W."/>
        </authorList>
    </citation>
    <scope>NUCLEOTIDE SEQUENCE [LARGE SCALE GENOMIC DNA]</scope>
    <source>
        <strain evidence="1">T9AD</strain>
    </source>
</reference>
<sequence length="24" mass="2763">MVSPLRGIDQSLSYCRQNSLEPIR</sequence>